<name>A0A7W5ZHP6_9BACT</name>
<keyword evidence="1" id="KW-0732">Signal</keyword>
<feature type="chain" id="PRO_5031385382" description="DUF4421 domain-containing protein" evidence="1">
    <location>
        <begin position="18"/>
        <end position="369"/>
    </location>
</feature>
<gene>
    <name evidence="2" type="ORF">FHS57_000034</name>
</gene>
<dbReference type="Proteomes" id="UP000541352">
    <property type="component" value="Unassembled WGS sequence"/>
</dbReference>
<comment type="caution">
    <text evidence="2">The sequence shown here is derived from an EMBL/GenBank/DDBJ whole genome shotgun (WGS) entry which is preliminary data.</text>
</comment>
<feature type="signal peptide" evidence="1">
    <location>
        <begin position="1"/>
        <end position="17"/>
    </location>
</feature>
<evidence type="ECO:0000313" key="2">
    <source>
        <dbReference type="EMBL" id="MBB3836052.1"/>
    </source>
</evidence>
<accession>A0A7W5ZHP6</accession>
<keyword evidence="3" id="KW-1185">Reference proteome</keyword>
<sequence>MKTTILMCLLAANCSWAADSLIVNAGPASRVIFYGKTPADLQKLERLDLNKLLRDLNQTQDSTLGHIQLSSAPYRATAKPLPKWQQYWQEYKKNTFFNLHLGMGSYTFFNQPIGRYEYFRLNDPSVFMDNPPSKRYTVFNSLWLRTRSVVGVSLVHDAYWWNGKRMGMKFRYGVGIEALGLRYQYSNVEKMDPELFSDNRISSAKYDYYTNTLALRAEQTDVRAFSYNFQLMPKVFLKNKKGKETFSLGVGVRYNVSRMKQPLDAGSMLIGWGGYSIDSDGVLGGRVTATSGPVIASRDMYYAVKENGLKNFTYMAEVGYRGVSLFFNYTPSFTQITPSLTRFSTSNAQYYNQQSGKLGFINFGVKIGR</sequence>
<evidence type="ECO:0008006" key="4">
    <source>
        <dbReference type="Google" id="ProtNLM"/>
    </source>
</evidence>
<protein>
    <recommendedName>
        <fullName evidence="4">DUF4421 domain-containing protein</fullName>
    </recommendedName>
</protein>
<dbReference type="AlphaFoldDB" id="A0A7W5ZHP6"/>
<dbReference type="EMBL" id="JACIBY010000001">
    <property type="protein sequence ID" value="MBB3836052.1"/>
    <property type="molecule type" value="Genomic_DNA"/>
</dbReference>
<proteinExistence type="predicted"/>
<evidence type="ECO:0000313" key="3">
    <source>
        <dbReference type="Proteomes" id="UP000541352"/>
    </source>
</evidence>
<dbReference type="RefSeq" id="WP_183970853.1">
    <property type="nucleotide sequence ID" value="NZ_JACIBY010000001.1"/>
</dbReference>
<evidence type="ECO:0000256" key="1">
    <source>
        <dbReference type="SAM" id="SignalP"/>
    </source>
</evidence>
<organism evidence="2 3">
    <name type="scientific">Runella defluvii</name>
    <dbReference type="NCBI Taxonomy" id="370973"/>
    <lineage>
        <taxon>Bacteria</taxon>
        <taxon>Pseudomonadati</taxon>
        <taxon>Bacteroidota</taxon>
        <taxon>Cytophagia</taxon>
        <taxon>Cytophagales</taxon>
        <taxon>Spirosomataceae</taxon>
        <taxon>Runella</taxon>
    </lineage>
</organism>
<reference evidence="2 3" key="1">
    <citation type="submission" date="2020-08" db="EMBL/GenBank/DDBJ databases">
        <title>Genomic Encyclopedia of Type Strains, Phase IV (KMG-IV): sequencing the most valuable type-strain genomes for metagenomic binning, comparative biology and taxonomic classification.</title>
        <authorList>
            <person name="Goeker M."/>
        </authorList>
    </citation>
    <scope>NUCLEOTIDE SEQUENCE [LARGE SCALE GENOMIC DNA]</scope>
    <source>
        <strain evidence="2 3">DSM 17976</strain>
    </source>
</reference>